<sequence>MDGRDFAPPPHLLSDRGSLGHRSAAAAARLAPAGPAAQPPAHFQPGKYFPSPLPMASHTASSRLMGNSPASSFMGSFLTGSLGSAASAHPSGPAPSPSEQAYRGPHPTASQIWFSHSHEAPGYPRFSGSLASTFLPMSHLDHHGNSNVLYGQHRFYGTQKDNFYLRNLPPQPTLLPANHNFPGVARAAPGHPIGSCSRDRGEASPLQKGAKEFDRFVMGKELGREKAGKAAEGKERPVAEDDGGKERHKLVLPVPADGHCKEGTAAPRGTCEGRPKHLASCLLNTKVLNGDMGKAALASCAGGVLARSSMGVAASGRCTKEAAGPAEPGPAFSECLERRQMLHHAVSYTVPSGLPAGPPPPLSTATGSFPCLQLHGSPDGLCPLQDKVPRDLKASGPTFVPSVGHLADKSRPFQAAEACAVAGEGKDRHLDGAVAPDHTTPFGVSYAHLKAEGKGERRPGGFEAALNPRLKGLEYLNSAGPEAPFPGLPKGSLDKGGYFELPAPSQDCARPVHQDPLGGKVTQACCTLDKTASKEAPVGPPGAQKVARIRHQQHLVAPEVEPGASGVEAKRKSLELASLGYGGPHLPPWSVQSSQGTTMAISEERKGGAYLDPFGGGLQQAALLSQDLPAPPDEVSAMKSLLKYSSHALVVGQKAPFVGLGGLKASCAQQDVKFPASKGPGQAPGEVERPDCARSREHDTPHGDGEVRQPPVGIAVALARQKDTVSRPETAYGASTGRQGRAAPTFKAGGGPRTTHALDLEAEEERARLCEDRLGLSGRELLLQDNKDLVEFTRIHPSGSCPGDLAPHLMIGSSSSLQSSQLGGDPAPHPHPAHPPWLPRTRSPSLWMGGHSYGLGHPALHQNLPPGFPASVPGSMPSVFPLSQDAPAQLVILPSEPTPHPAPHALADVMDQASLWPPMYGSRGPASHMQHPGQLPVYSRSQFLRQQELYALELQRAAQFQRKPEDHHLELEEPAQEKALKSTHKPVALTPSAKGTPSPATAGPAKLPPCCHSPAPQPPASCPTPPPRPSAPCTLSLCPTGSPGPGSKLSSTEDKSGEARRPGADLSALEPGESGGLAGLSLCSPPTAACQLPHKLPPGCTCPVAGSGCSLPPNVHSSDLSDPKTMQTATPGAQPEPTRTFPPREPPPRSPPSLEEPGLPSGAREATQDLATTPYPAEQGPPGKAADPSPLEGLRELQFGPFLRGGGPEATGQANSTQGGAREERTTEEGREEREQGPSSGAGPQALEQQAGSPGALDKAKPGERQAPGEAEPAAKAEAKFQEDELEEEEEDWGSTPDSRHLPRTLLGLDALVAATIDLGDLPAVGLLDPQTCTVPGPPSTAPLPHSSGIHGIALLSELADLEIQQRRSEPALPEEEDVLAFNLQRLATLASAWSLVEAAGLDSPASSAQPLAADPRRAPTLTPRMQILQRKDTWTPKTKPVCPLKAAIDRLDTQEVEMRMQLAELQRRYKEKQRELARLQRRHDHEREESSRSPARRGPGRPRKRKYSSLLPALRASGPLPRGDGKKVKAVRSSLSLLCAELRGGSDEPTKKRSRLEKGVRVSLQPAPVEKVRCKKSSSQGELVSAVAHKVAQLKPKVKNKGLPTTLSPFRRKEAAPGGRIRKKLSRAQSTTVSGAARHPQPDGDGGRETPKFPAQPAEATAHEAGSGYDSETCEGLLGTEAPPKEPGLALHAGASVAALGPSPSSVVKMEANQKAKKKKERQGLLGACRLSSPESEVKIKRRTVKAKVGTKLERAPGRRPPGAPGKKAKGKAKGGLRAEPGSTPSRDALFSPTRAFTCREEGSKLASERLKRATRKSTMLQPGLRRKNGALSIALSPRNAKAILGRGRKVAKVKNKASGKQGKGRAVSRLLESFAVEDDFEFDDSSSFSEEEEEDEEGPSGPLSAEQSAALARSCTIHKEDLQDGLAVLIPKEDSLLYAGSVRTLQPPDIYSIVIEGERGNRQRIYSLEQLLQEAVLDVRPQSSRYLPPGTRVCAYWSQKSRCLYPGNVVRGASSDEEEDLDSVVVEFDDGDTGHIAVSNIRLLPPDFKIQCTEPSPALLVSSSCRRTKKNSCEAPPPSEATAPNLSPKAHDSPEASKTPGKKSISKDKAGKAELLTSGAKPPSGASDHFLARRGSPLLSWSAVAQTKRKAVAAATAGGKGPGVLQNLFQLNGSAKKLRAREALFPVHSVATPVFGNGFRADSFSSLASSYAPFVGAGGPGLPGGAHKLLRAKKAERAEAEKGGRRRAGGEFLVKLDHEGVTSPKNKNCKALLVGNKDLGPKLGRPLPSPGYAHPALVGKDRKGRAPVHPLPVGLALRKFTGQAEYTLPCDSDCHSSYSDEEEDEPGLAPGVPSRFLARLSVSSSSSGSSTSSSSGSLSTSSLCSSDDEGSSYSSDDEDPALLLQTCLTHPVPALLAQPEALRAKGSGPHAHAQRCFLSRAAVASGGAGPSGSKSKLKRKEAMSFSKAKELSRRQRLPSVENRPKISAFLPARQLWKWSGSPTQRRGMKGKARKLFYKAIVRGKETLRVGDCAVFLSAGRPHLPYVGRIESMWESWGSNMVVRVKWFYHPEETKLGKRQSDGKNALYQSCQEDENDVQTISHKCQVVGREQYEQMTRSRKYQDRRDLYYLAGTYDPTTGRLVTADGVPILC</sequence>
<organism evidence="3">
    <name type="scientific">Equus asinus asinus</name>
    <dbReference type="NCBI Taxonomy" id="83772"/>
    <lineage>
        <taxon>Eukaryota</taxon>
        <taxon>Metazoa</taxon>
        <taxon>Chordata</taxon>
        <taxon>Craniata</taxon>
        <taxon>Vertebrata</taxon>
        <taxon>Euteleostomi</taxon>
        <taxon>Mammalia</taxon>
        <taxon>Eutheria</taxon>
        <taxon>Laurasiatheria</taxon>
        <taxon>Perissodactyla</taxon>
        <taxon>Equidae</taxon>
        <taxon>Equus</taxon>
    </lineage>
</organism>
<feature type="compositionally biased region" description="Acidic residues" evidence="1">
    <location>
        <begin position="2388"/>
        <end position="2400"/>
    </location>
</feature>
<feature type="region of interest" description="Disordered" evidence="1">
    <location>
        <begin position="1883"/>
        <end position="1911"/>
    </location>
</feature>
<feature type="compositionally biased region" description="Basic and acidic residues" evidence="1">
    <location>
        <begin position="1474"/>
        <end position="1492"/>
    </location>
</feature>
<dbReference type="InterPro" id="IPR001025">
    <property type="entry name" value="BAH_dom"/>
</dbReference>
<dbReference type="InterPro" id="IPR052429">
    <property type="entry name" value="BAH_domain_protein"/>
</dbReference>
<dbReference type="GO" id="GO:0003682">
    <property type="term" value="F:chromatin binding"/>
    <property type="evidence" value="ECO:0007669"/>
    <property type="project" value="InterPro"/>
</dbReference>
<feature type="region of interest" description="Disordered" evidence="1">
    <location>
        <begin position="224"/>
        <end position="246"/>
    </location>
</feature>
<feature type="compositionally biased region" description="Acidic residues" evidence="1">
    <location>
        <begin position="1883"/>
        <end position="1900"/>
    </location>
</feature>
<feature type="compositionally biased region" description="Basic residues" evidence="1">
    <location>
        <begin position="1495"/>
        <end position="1508"/>
    </location>
</feature>
<feature type="compositionally biased region" description="Pro residues" evidence="1">
    <location>
        <begin position="827"/>
        <end position="837"/>
    </location>
</feature>
<feature type="compositionally biased region" description="Basic and acidic residues" evidence="1">
    <location>
        <begin position="1221"/>
        <end position="1236"/>
    </location>
</feature>
<dbReference type="Pfam" id="PF21744">
    <property type="entry name" value="BAHCC1-like_Tudor"/>
    <property type="match status" value="1"/>
</dbReference>
<evidence type="ECO:0000313" key="3">
    <source>
        <dbReference type="Ensembl" id="ENSEASP00005007863.1"/>
    </source>
</evidence>
<dbReference type="Pfam" id="PF24912">
    <property type="entry name" value="SH3_TNRC18"/>
    <property type="match status" value="1"/>
</dbReference>
<feature type="region of interest" description="Disordered" evidence="1">
    <location>
        <begin position="721"/>
        <end position="753"/>
    </location>
</feature>
<dbReference type="CDD" id="cd20470">
    <property type="entry name" value="Tudor_BAHCC1"/>
    <property type="match status" value="1"/>
</dbReference>
<dbReference type="InterPro" id="IPR047411">
    <property type="entry name" value="Tudor_BAHCC1"/>
</dbReference>
<feature type="compositionally biased region" description="Basic and acidic residues" evidence="1">
    <location>
        <begin position="224"/>
        <end position="245"/>
    </location>
</feature>
<dbReference type="PANTHER" id="PTHR12505">
    <property type="entry name" value="PHD FINGER TRANSCRIPTION FACTOR"/>
    <property type="match status" value="1"/>
</dbReference>
<reference evidence="3" key="1">
    <citation type="submission" date="2023-03" db="UniProtKB">
        <authorList>
            <consortium name="Ensembl"/>
        </authorList>
    </citation>
    <scope>IDENTIFICATION</scope>
</reference>
<dbReference type="Gene3D" id="2.30.30.140">
    <property type="match status" value="1"/>
</dbReference>
<feature type="compositionally biased region" description="Low complexity" evidence="1">
    <location>
        <begin position="814"/>
        <end position="826"/>
    </location>
</feature>
<feature type="region of interest" description="Disordered" evidence="1">
    <location>
        <begin position="1601"/>
        <end position="1827"/>
    </location>
</feature>
<feature type="region of interest" description="Disordered" evidence="1">
    <location>
        <begin position="1474"/>
        <end position="1528"/>
    </location>
</feature>
<feature type="region of interest" description="Disordered" evidence="1">
    <location>
        <begin position="674"/>
        <end position="709"/>
    </location>
</feature>
<feature type="region of interest" description="Disordered" evidence="1">
    <location>
        <begin position="977"/>
        <end position="1073"/>
    </location>
</feature>
<dbReference type="Gene3D" id="2.30.30.490">
    <property type="match status" value="1"/>
</dbReference>
<dbReference type="PANTHER" id="PTHR12505:SF22">
    <property type="entry name" value="BAH AND COILED-COIL DOMAIN-CONTAINING PROTEIN 1"/>
    <property type="match status" value="1"/>
</dbReference>
<feature type="domain" description="BAH" evidence="2">
    <location>
        <begin position="2527"/>
        <end position="2647"/>
    </location>
</feature>
<proteinExistence type="predicted"/>
<feature type="compositionally biased region" description="Basic and acidic residues" evidence="1">
    <location>
        <begin position="1051"/>
        <end position="1063"/>
    </location>
</feature>
<protein>
    <submittedName>
        <fullName evidence="3">BAH domain and coiled-coil containing 1</fullName>
    </submittedName>
</protein>
<feature type="compositionally biased region" description="Basic and acidic residues" evidence="1">
    <location>
        <begin position="1799"/>
        <end position="1813"/>
    </location>
</feature>
<feature type="compositionally biased region" description="Basic and acidic residues" evidence="1">
    <location>
        <begin position="1641"/>
        <end position="1652"/>
    </location>
</feature>
<feature type="compositionally biased region" description="Low complexity" evidence="1">
    <location>
        <begin position="2365"/>
        <end position="2387"/>
    </location>
</feature>
<dbReference type="InterPro" id="IPR048924">
    <property type="entry name" value="BAHCC1-like_Tudor"/>
</dbReference>
<feature type="region of interest" description="Disordered" evidence="1">
    <location>
        <begin position="23"/>
        <end position="49"/>
    </location>
</feature>
<dbReference type="InterPro" id="IPR043151">
    <property type="entry name" value="BAH_sf"/>
</dbReference>
<feature type="compositionally biased region" description="Basic and acidic residues" evidence="1">
    <location>
        <begin position="686"/>
        <end position="707"/>
    </location>
</feature>
<name>A0A8C4L8A6_EQUAS</name>
<feature type="region of interest" description="Disordered" evidence="1">
    <location>
        <begin position="814"/>
        <end position="837"/>
    </location>
</feature>
<feature type="compositionally biased region" description="Pro residues" evidence="1">
    <location>
        <begin position="1015"/>
        <end position="1030"/>
    </location>
</feature>
<evidence type="ECO:0000256" key="1">
    <source>
        <dbReference type="SAM" id="MobiDB-lite"/>
    </source>
</evidence>
<dbReference type="InterPro" id="IPR056841">
    <property type="entry name" value="TNRC18_BAHCC1-like_SH3"/>
</dbReference>
<dbReference type="Pfam" id="PF01426">
    <property type="entry name" value="BAH"/>
    <property type="match status" value="1"/>
</dbReference>
<dbReference type="SMART" id="SM00439">
    <property type="entry name" value="BAH"/>
    <property type="match status" value="1"/>
</dbReference>
<feature type="region of interest" description="Disordered" evidence="1">
    <location>
        <begin position="2065"/>
        <end position="2133"/>
    </location>
</feature>
<feature type="region of interest" description="Disordered" evidence="1">
    <location>
        <begin position="84"/>
        <end position="105"/>
    </location>
</feature>
<dbReference type="OMA" id="YKIQCTE"/>
<feature type="compositionally biased region" description="Polar residues" evidence="1">
    <location>
        <begin position="1115"/>
        <end position="1131"/>
    </location>
</feature>
<dbReference type="PROSITE" id="PS51038">
    <property type="entry name" value="BAH"/>
    <property type="match status" value="1"/>
</dbReference>
<feature type="region of interest" description="Disordered" evidence="1">
    <location>
        <begin position="1115"/>
        <end position="1302"/>
    </location>
</feature>
<feature type="compositionally biased region" description="Acidic residues" evidence="1">
    <location>
        <begin position="1284"/>
        <end position="1293"/>
    </location>
</feature>
<accession>A0A8C4L8A6</accession>
<feature type="compositionally biased region" description="Low complexity" evidence="1">
    <location>
        <begin position="1152"/>
        <end position="1162"/>
    </location>
</feature>
<evidence type="ECO:0000259" key="2">
    <source>
        <dbReference type="PROSITE" id="PS51038"/>
    </source>
</evidence>
<feature type="region of interest" description="Disordered" evidence="1">
    <location>
        <begin position="2446"/>
        <end position="2479"/>
    </location>
</feature>
<dbReference type="Ensembl" id="ENSEAST00005008582.1">
    <property type="protein sequence ID" value="ENSEASP00005007863.1"/>
    <property type="gene ID" value="ENSEASG00005005710.1"/>
</dbReference>
<feature type="compositionally biased region" description="Low complexity" evidence="1">
    <location>
        <begin position="24"/>
        <end position="41"/>
    </location>
</feature>
<feature type="compositionally biased region" description="Basic and acidic residues" evidence="1">
    <location>
        <begin position="1273"/>
        <end position="1283"/>
    </location>
</feature>
<gene>
    <name evidence="3" type="primary">BAHCC1</name>
</gene>
<feature type="region of interest" description="Disordered" evidence="1">
    <location>
        <begin position="2365"/>
        <end position="2400"/>
    </location>
</feature>
<dbReference type="CDD" id="cd04714">
    <property type="entry name" value="BAH_BAHCC1"/>
    <property type="match status" value="1"/>
</dbReference>